<dbReference type="NCBIfam" id="TIGR02241">
    <property type="entry name" value="conserved hypothetical phage tail region protein"/>
    <property type="match status" value="1"/>
</dbReference>
<evidence type="ECO:0000313" key="1">
    <source>
        <dbReference type="EMBL" id="PHK97206.1"/>
    </source>
</evidence>
<keyword evidence="2" id="KW-1185">Reference proteome</keyword>
<dbReference type="Pfam" id="PF06841">
    <property type="entry name" value="Phage_T4_gp19"/>
    <property type="match status" value="1"/>
</dbReference>
<accession>A0A2G0CB66</accession>
<dbReference type="GO" id="GO:0005198">
    <property type="term" value="F:structural molecule activity"/>
    <property type="evidence" value="ECO:0007669"/>
    <property type="project" value="InterPro"/>
</dbReference>
<dbReference type="OrthoDB" id="9799891at2"/>
<dbReference type="PANTHER" id="PTHR38009:SF1">
    <property type="entry name" value="CONSERVED HYPOTHETICAL PHAGE TAIL PROTEIN"/>
    <property type="match status" value="1"/>
</dbReference>
<protein>
    <submittedName>
        <fullName evidence="1">Glycerol acyltransferase</fullName>
    </submittedName>
</protein>
<dbReference type="AlphaFoldDB" id="A0A2G0CB66"/>
<dbReference type="PANTHER" id="PTHR38009">
    <property type="entry name" value="CONSERVED HYPOTHETICAL PHAGE TAIL PROTEIN"/>
    <property type="match status" value="1"/>
</dbReference>
<evidence type="ECO:0000313" key="2">
    <source>
        <dbReference type="Proteomes" id="UP000226437"/>
    </source>
</evidence>
<proteinExistence type="predicted"/>
<name>A0A2G0CB66_9BACT</name>
<keyword evidence="1" id="KW-0012">Acyltransferase</keyword>
<dbReference type="InterPro" id="IPR010667">
    <property type="entry name" value="Phage_T4_Gp19"/>
</dbReference>
<reference evidence="1 2" key="1">
    <citation type="submission" date="2017-10" db="EMBL/GenBank/DDBJ databases">
        <title>The draft genome sequence of Lewinella marina KCTC 32374.</title>
        <authorList>
            <person name="Wang K."/>
        </authorList>
    </citation>
    <scope>NUCLEOTIDE SEQUENCE [LARGE SCALE GENOMIC DNA]</scope>
    <source>
        <strain evidence="1 2">MKG-38</strain>
    </source>
</reference>
<dbReference type="InterPro" id="IPR011747">
    <property type="entry name" value="CHP02241"/>
</dbReference>
<dbReference type="Proteomes" id="UP000226437">
    <property type="component" value="Unassembled WGS sequence"/>
</dbReference>
<organism evidence="1 2">
    <name type="scientific">Neolewinella marina</name>
    <dbReference type="NCBI Taxonomy" id="438751"/>
    <lineage>
        <taxon>Bacteria</taxon>
        <taxon>Pseudomonadati</taxon>
        <taxon>Bacteroidota</taxon>
        <taxon>Saprospiria</taxon>
        <taxon>Saprospirales</taxon>
        <taxon>Lewinellaceae</taxon>
        <taxon>Neolewinella</taxon>
    </lineage>
</organism>
<comment type="caution">
    <text evidence="1">The sequence shown here is derived from an EMBL/GenBank/DDBJ whole genome shotgun (WGS) entry which is preliminary data.</text>
</comment>
<gene>
    <name evidence="1" type="ORF">CGL56_17235</name>
</gene>
<dbReference type="EMBL" id="PDLO01000011">
    <property type="protein sequence ID" value="PHK97206.1"/>
    <property type="molecule type" value="Genomic_DNA"/>
</dbReference>
<dbReference type="GO" id="GO:0016746">
    <property type="term" value="F:acyltransferase activity"/>
    <property type="evidence" value="ECO:0007669"/>
    <property type="project" value="UniProtKB-KW"/>
</dbReference>
<sequence length="149" mass="17056">MTNYHPMVGFHFRVTFGLGASELDVNFQSVAGLDASLDVETVREGGENRYEHGLPGRAKYASLTLKRGMLRNEQSDVTKWCVEAFKNNRVTPIDLEVALLGEDHTARVVWKVIHAWPKSWKFNELNAERGEVFLETLELQYNRFEVQDA</sequence>
<keyword evidence="1" id="KW-0808">Transferase</keyword>